<dbReference type="EMBL" id="VWSH01000001">
    <property type="protein sequence ID" value="KAA5536408.1"/>
    <property type="molecule type" value="Genomic_DNA"/>
</dbReference>
<evidence type="ECO:0000256" key="4">
    <source>
        <dbReference type="SAM" id="Phobius"/>
    </source>
</evidence>
<name>A0A5M6CMH1_9BACT</name>
<dbReference type="Gene3D" id="1.25.40.10">
    <property type="entry name" value="Tetratricopeptide repeat domain"/>
    <property type="match status" value="2"/>
</dbReference>
<dbReference type="Pfam" id="PF13424">
    <property type="entry name" value="TPR_12"/>
    <property type="match status" value="1"/>
</dbReference>
<proteinExistence type="predicted"/>
<evidence type="ECO:0000256" key="3">
    <source>
        <dbReference type="PROSITE-ProRule" id="PRU00339"/>
    </source>
</evidence>
<feature type="transmembrane region" description="Helical" evidence="4">
    <location>
        <begin position="233"/>
        <end position="249"/>
    </location>
</feature>
<dbReference type="PANTHER" id="PTHR44227">
    <property type="match status" value="1"/>
</dbReference>
<dbReference type="Proteomes" id="UP000323632">
    <property type="component" value="Unassembled WGS sequence"/>
</dbReference>
<evidence type="ECO:0000313" key="6">
    <source>
        <dbReference type="Proteomes" id="UP000323632"/>
    </source>
</evidence>
<feature type="repeat" description="TPR" evidence="3">
    <location>
        <begin position="631"/>
        <end position="664"/>
    </location>
</feature>
<feature type="transmembrane region" description="Helical" evidence="4">
    <location>
        <begin position="438"/>
        <end position="457"/>
    </location>
</feature>
<comment type="caution">
    <text evidence="5">The sequence shown here is derived from an EMBL/GenBank/DDBJ whole genome shotgun (WGS) entry which is preliminary data.</text>
</comment>
<dbReference type="SUPFAM" id="SSF48452">
    <property type="entry name" value="TPR-like"/>
    <property type="match status" value="1"/>
</dbReference>
<dbReference type="GO" id="GO:0000030">
    <property type="term" value="F:mannosyltransferase activity"/>
    <property type="evidence" value="ECO:0007669"/>
    <property type="project" value="TreeGrafter"/>
</dbReference>
<feature type="transmembrane region" description="Helical" evidence="4">
    <location>
        <begin position="181"/>
        <end position="199"/>
    </location>
</feature>
<dbReference type="RefSeq" id="WP_150030979.1">
    <property type="nucleotide sequence ID" value="NZ_VWSH01000001.1"/>
</dbReference>
<keyword evidence="4" id="KW-0472">Membrane</keyword>
<feature type="transmembrane region" description="Helical" evidence="4">
    <location>
        <begin position="408"/>
        <end position="431"/>
    </location>
</feature>
<dbReference type="InterPro" id="IPR019734">
    <property type="entry name" value="TPR_rpt"/>
</dbReference>
<gene>
    <name evidence="5" type="ORF">F0919_01710</name>
</gene>
<dbReference type="InterPro" id="IPR052346">
    <property type="entry name" value="O-mannosyl-transferase_TMTC"/>
</dbReference>
<feature type="transmembrane region" description="Helical" evidence="4">
    <location>
        <begin position="299"/>
        <end position="316"/>
    </location>
</feature>
<feature type="repeat" description="TPR" evidence="3">
    <location>
        <begin position="597"/>
        <end position="630"/>
    </location>
</feature>
<sequence length="675" mass="76227">MTKAIMTAKKQKPVKDIRAQNSTVAIVTDDNNRPVTWITKLTSGYLPYVLLIALSFILYGNTLHYQYALDDEIIICKNEPVLKGLAGTSDIFRNDLFESYYSQNNASAQLSGGRYRPLSVFSFALEQEFIGTRPNANFEKNCWDTNENGQPDPSEDLNGDGAYNYKDCLSKGFTLRHFDNILFYSLTCCVLFLFLSTVVFREKKLLALIVCLLFVAHPLHTEVVANVKSRDEIFSFLFIILTLYFAHRYETNRKWKFIVLCLFSFFCALLSKEYGALLFVLLPLSLYLFSRTSFKLKNFTGLFAGMIALFGIYYFLRSGVATGLSNVQDVELLNNPYLLATPSQALATKLFVLWKYLWLCIFPYQLCSDYGYNSIPYKSFGDISLWISIFIFSGILVSGVIASIKKHWLAFAIAIYVLTLFLVSNLIFNLGATMGERLAFHASLGYCMVLGALIVWLSGKLKSNGVVIFIIVLPVLFLYSAKTISRNRAWENDDTLAMTDVKIMPESALLNNNAAKSSVEHSELVSEAAAQHEFLENAVYYGQKAVHLHPKLGSAYINLGLAYARLQQFDSSLYCLDKAFAIYPDHPNKKACYNLLADALYQKGHSLGATQSWQEGIVLFNKAIALNPDVAKYWYDLGGYLFKTQDFVKAKQAWIKAYQLDPNDPDIIKVQGILK</sequence>
<feature type="transmembrane region" description="Helical" evidence="4">
    <location>
        <begin position="383"/>
        <end position="402"/>
    </location>
</feature>
<dbReference type="InterPro" id="IPR011990">
    <property type="entry name" value="TPR-like_helical_dom_sf"/>
</dbReference>
<feature type="transmembrane region" description="Helical" evidence="4">
    <location>
        <begin position="205"/>
        <end position="221"/>
    </location>
</feature>
<feature type="repeat" description="TPR" evidence="3">
    <location>
        <begin position="553"/>
        <end position="586"/>
    </location>
</feature>
<feature type="transmembrane region" description="Helical" evidence="4">
    <location>
        <begin position="255"/>
        <end position="287"/>
    </location>
</feature>
<keyword evidence="4" id="KW-0812">Transmembrane</keyword>
<reference evidence="5 6" key="1">
    <citation type="submission" date="2019-09" db="EMBL/GenBank/DDBJ databases">
        <title>Genome sequence and assembly of Taibaiella sp.</title>
        <authorList>
            <person name="Chhetri G."/>
        </authorList>
    </citation>
    <scope>NUCLEOTIDE SEQUENCE [LARGE SCALE GENOMIC DNA]</scope>
    <source>
        <strain evidence="5 6">KVB11</strain>
    </source>
</reference>
<dbReference type="PANTHER" id="PTHR44227:SF3">
    <property type="entry name" value="PROTEIN O-MANNOSYL-TRANSFERASE TMTC4"/>
    <property type="match status" value="1"/>
</dbReference>
<keyword evidence="1" id="KW-0677">Repeat</keyword>
<feature type="transmembrane region" description="Helical" evidence="4">
    <location>
        <begin position="336"/>
        <end position="362"/>
    </location>
</feature>
<dbReference type="GO" id="GO:0035269">
    <property type="term" value="P:protein O-linked glycosylation via mannose"/>
    <property type="evidence" value="ECO:0007669"/>
    <property type="project" value="TreeGrafter"/>
</dbReference>
<evidence type="ECO:0000313" key="5">
    <source>
        <dbReference type="EMBL" id="KAA5536408.1"/>
    </source>
</evidence>
<evidence type="ECO:0000256" key="1">
    <source>
        <dbReference type="ARBA" id="ARBA00022737"/>
    </source>
</evidence>
<organism evidence="5 6">
    <name type="scientific">Taibaiella lutea</name>
    <dbReference type="NCBI Taxonomy" id="2608001"/>
    <lineage>
        <taxon>Bacteria</taxon>
        <taxon>Pseudomonadati</taxon>
        <taxon>Bacteroidota</taxon>
        <taxon>Chitinophagia</taxon>
        <taxon>Chitinophagales</taxon>
        <taxon>Chitinophagaceae</taxon>
        <taxon>Taibaiella</taxon>
    </lineage>
</organism>
<feature type="transmembrane region" description="Helical" evidence="4">
    <location>
        <begin position="463"/>
        <end position="481"/>
    </location>
</feature>
<accession>A0A5M6CMH1</accession>
<keyword evidence="4" id="KW-1133">Transmembrane helix</keyword>
<evidence type="ECO:0000256" key="2">
    <source>
        <dbReference type="ARBA" id="ARBA00022803"/>
    </source>
</evidence>
<dbReference type="PROSITE" id="PS50005">
    <property type="entry name" value="TPR"/>
    <property type="match status" value="3"/>
</dbReference>
<protein>
    <submittedName>
        <fullName evidence="5">Tetratricopeptide repeat protein</fullName>
    </submittedName>
</protein>
<dbReference type="SMART" id="SM00028">
    <property type="entry name" value="TPR"/>
    <property type="match status" value="3"/>
</dbReference>
<keyword evidence="6" id="KW-1185">Reference proteome</keyword>
<feature type="transmembrane region" description="Helical" evidence="4">
    <location>
        <begin position="45"/>
        <end position="63"/>
    </location>
</feature>
<keyword evidence="2 3" id="KW-0802">TPR repeat</keyword>
<dbReference type="AlphaFoldDB" id="A0A5M6CMH1"/>
<dbReference type="GO" id="GO:0030968">
    <property type="term" value="P:endoplasmic reticulum unfolded protein response"/>
    <property type="evidence" value="ECO:0007669"/>
    <property type="project" value="TreeGrafter"/>
</dbReference>